<dbReference type="PANTHER" id="PTHR33067">
    <property type="entry name" value="RNA-DIRECTED DNA POLYMERASE-RELATED"/>
    <property type="match status" value="1"/>
</dbReference>
<sequence>MQEVICFTKDWMCPLDRFLIVREVTSTRNKSSNTSHGLATIQAQLNNLEREIKKVNERVYASLVGRYRAAASGFYQRDNGNTSYQERRQTMEESLNKFIAESAKRHDEHSSLIKEIRALTDTAIKNQGASIKALEIQIVQISNSITTTEEAKTPSIRRIGSDQYAVSSHKKDEKMPLIEISRASVPFPGHLKEKSYKEKEVLMKLKKLQVDLIESAKSLRRLLKEKLRIEEEIKATMHKHCSTTLKDDLPPKEKDLESFTLPCKINDMCFDKALADLGASVSVMPYSTFTNLGLDFIVLDMPEDIKIPLILGRSFLSTAHANIDVFKRKIALRIGNDKIVFKSDIPTSNIIKKVYMLGLRERMELDLKLIPMGKELILNRSQDLEFRDFL</sequence>
<evidence type="ECO:0000313" key="1">
    <source>
        <dbReference type="EMBL" id="GJS75455.1"/>
    </source>
</evidence>
<dbReference type="Proteomes" id="UP001151760">
    <property type="component" value="Unassembled WGS sequence"/>
</dbReference>
<keyword evidence="2" id="KW-1185">Reference proteome</keyword>
<reference evidence="1" key="2">
    <citation type="submission" date="2022-01" db="EMBL/GenBank/DDBJ databases">
        <authorList>
            <person name="Yamashiro T."/>
            <person name="Shiraishi A."/>
            <person name="Satake H."/>
            <person name="Nakayama K."/>
        </authorList>
    </citation>
    <scope>NUCLEOTIDE SEQUENCE</scope>
</reference>
<dbReference type="PANTHER" id="PTHR33067:SF9">
    <property type="entry name" value="RNA-DIRECTED DNA POLYMERASE"/>
    <property type="match status" value="1"/>
</dbReference>
<accession>A0ABQ4YDC7</accession>
<evidence type="ECO:0000313" key="2">
    <source>
        <dbReference type="Proteomes" id="UP001151760"/>
    </source>
</evidence>
<organism evidence="1 2">
    <name type="scientific">Tanacetum coccineum</name>
    <dbReference type="NCBI Taxonomy" id="301880"/>
    <lineage>
        <taxon>Eukaryota</taxon>
        <taxon>Viridiplantae</taxon>
        <taxon>Streptophyta</taxon>
        <taxon>Embryophyta</taxon>
        <taxon>Tracheophyta</taxon>
        <taxon>Spermatophyta</taxon>
        <taxon>Magnoliopsida</taxon>
        <taxon>eudicotyledons</taxon>
        <taxon>Gunneridae</taxon>
        <taxon>Pentapetalae</taxon>
        <taxon>asterids</taxon>
        <taxon>campanulids</taxon>
        <taxon>Asterales</taxon>
        <taxon>Asteraceae</taxon>
        <taxon>Asteroideae</taxon>
        <taxon>Anthemideae</taxon>
        <taxon>Anthemidinae</taxon>
        <taxon>Tanacetum</taxon>
    </lineage>
</organism>
<dbReference type="Gene3D" id="2.40.70.10">
    <property type="entry name" value="Acid Proteases"/>
    <property type="match status" value="2"/>
</dbReference>
<reference evidence="1" key="1">
    <citation type="journal article" date="2022" name="Int. J. Mol. Sci.">
        <title>Draft Genome of Tanacetum Coccineum: Genomic Comparison of Closely Related Tanacetum-Family Plants.</title>
        <authorList>
            <person name="Yamashiro T."/>
            <person name="Shiraishi A."/>
            <person name="Nakayama K."/>
            <person name="Satake H."/>
        </authorList>
    </citation>
    <scope>NUCLEOTIDE SEQUENCE</scope>
</reference>
<comment type="caution">
    <text evidence="1">The sequence shown here is derived from an EMBL/GenBank/DDBJ whole genome shotgun (WGS) entry which is preliminary data.</text>
</comment>
<protein>
    <recommendedName>
        <fullName evidence="3">Reverse transcriptase domain-containing protein</fullName>
    </recommendedName>
</protein>
<evidence type="ECO:0008006" key="3">
    <source>
        <dbReference type="Google" id="ProtNLM"/>
    </source>
</evidence>
<dbReference type="InterPro" id="IPR021109">
    <property type="entry name" value="Peptidase_aspartic_dom_sf"/>
</dbReference>
<gene>
    <name evidence="1" type="ORF">Tco_0725336</name>
</gene>
<proteinExistence type="predicted"/>
<dbReference type="EMBL" id="BQNB010010305">
    <property type="protein sequence ID" value="GJS75455.1"/>
    <property type="molecule type" value="Genomic_DNA"/>
</dbReference>
<name>A0ABQ4YDC7_9ASTR</name>